<dbReference type="Pfam" id="PF00560">
    <property type="entry name" value="LRR_1"/>
    <property type="match status" value="5"/>
</dbReference>
<dbReference type="InterPro" id="IPR013210">
    <property type="entry name" value="LRR_N_plant-typ"/>
</dbReference>
<dbReference type="InterPro" id="IPR001611">
    <property type="entry name" value="Leu-rich_rpt"/>
</dbReference>
<name>A0ABQ8H2R3_9ROSI</name>
<protein>
    <recommendedName>
        <fullName evidence="10">Leucine-rich repeat-containing N-terminal plant-type domain-containing protein</fullName>
    </recommendedName>
</protein>
<evidence type="ECO:0000256" key="8">
    <source>
        <dbReference type="ARBA" id="ARBA00023170"/>
    </source>
</evidence>
<keyword evidence="2" id="KW-0433">Leucine-rich repeat</keyword>
<dbReference type="InterPro" id="IPR046956">
    <property type="entry name" value="RLP23-like"/>
</dbReference>
<keyword evidence="8" id="KW-0675">Receptor</keyword>
<evidence type="ECO:0000256" key="5">
    <source>
        <dbReference type="ARBA" id="ARBA00022737"/>
    </source>
</evidence>
<evidence type="ECO:0000256" key="6">
    <source>
        <dbReference type="ARBA" id="ARBA00022989"/>
    </source>
</evidence>
<comment type="subcellular location">
    <subcellularLocation>
        <location evidence="1">Membrane</location>
        <topology evidence="1">Single-pass type I membrane protein</topology>
    </subcellularLocation>
</comment>
<feature type="domain" description="Leucine-rich repeat-containing N-terminal plant-type" evidence="10">
    <location>
        <begin position="21"/>
        <end position="40"/>
    </location>
</feature>
<comment type="caution">
    <text evidence="11">The sequence shown here is derived from an EMBL/GenBank/DDBJ whole genome shotgun (WGS) entry which is preliminary data.</text>
</comment>
<evidence type="ECO:0000259" key="10">
    <source>
        <dbReference type="Pfam" id="PF08263"/>
    </source>
</evidence>
<keyword evidence="5" id="KW-0677">Repeat</keyword>
<keyword evidence="6" id="KW-1133">Transmembrane helix</keyword>
<keyword evidence="7" id="KW-0472">Membrane</keyword>
<organism evidence="11 12">
    <name type="scientific">Xanthoceras sorbifolium</name>
    <dbReference type="NCBI Taxonomy" id="99658"/>
    <lineage>
        <taxon>Eukaryota</taxon>
        <taxon>Viridiplantae</taxon>
        <taxon>Streptophyta</taxon>
        <taxon>Embryophyta</taxon>
        <taxon>Tracheophyta</taxon>
        <taxon>Spermatophyta</taxon>
        <taxon>Magnoliopsida</taxon>
        <taxon>eudicotyledons</taxon>
        <taxon>Gunneridae</taxon>
        <taxon>Pentapetalae</taxon>
        <taxon>rosids</taxon>
        <taxon>malvids</taxon>
        <taxon>Sapindales</taxon>
        <taxon>Sapindaceae</taxon>
        <taxon>Xanthoceroideae</taxon>
        <taxon>Xanthoceras</taxon>
    </lineage>
</organism>
<keyword evidence="12" id="KW-1185">Reference proteome</keyword>
<evidence type="ECO:0000256" key="9">
    <source>
        <dbReference type="ARBA" id="ARBA00023180"/>
    </source>
</evidence>
<evidence type="ECO:0000313" key="12">
    <source>
        <dbReference type="Proteomes" id="UP000827721"/>
    </source>
</evidence>
<evidence type="ECO:0000256" key="1">
    <source>
        <dbReference type="ARBA" id="ARBA00004479"/>
    </source>
</evidence>
<keyword evidence="4" id="KW-0732">Signal</keyword>
<gene>
    <name evidence="11" type="ORF">JRO89_XS15G0174800</name>
</gene>
<dbReference type="Pfam" id="PF13855">
    <property type="entry name" value="LRR_8"/>
    <property type="match status" value="2"/>
</dbReference>
<dbReference type="InterPro" id="IPR032675">
    <property type="entry name" value="LRR_dom_sf"/>
</dbReference>
<evidence type="ECO:0000256" key="7">
    <source>
        <dbReference type="ARBA" id="ARBA00023136"/>
    </source>
</evidence>
<dbReference type="EMBL" id="JAFEMO010000015">
    <property type="protein sequence ID" value="KAH7544496.1"/>
    <property type="molecule type" value="Genomic_DNA"/>
</dbReference>
<evidence type="ECO:0000256" key="3">
    <source>
        <dbReference type="ARBA" id="ARBA00022692"/>
    </source>
</evidence>
<dbReference type="Pfam" id="PF08263">
    <property type="entry name" value="LRRNT_2"/>
    <property type="match status" value="1"/>
</dbReference>
<reference evidence="11 12" key="1">
    <citation type="submission" date="2021-02" db="EMBL/GenBank/DDBJ databases">
        <title>Plant Genome Project.</title>
        <authorList>
            <person name="Zhang R.-G."/>
        </authorList>
    </citation>
    <scope>NUCLEOTIDE SEQUENCE [LARGE SCALE GENOMIC DNA]</scope>
    <source>
        <tissue evidence="11">Leaves</tissue>
    </source>
</reference>
<dbReference type="PANTHER" id="PTHR48061:SF46">
    <property type="entry name" value="LEUCINE-RICH REPEAT-CONTAINING N-TERMINAL PLANT-TYPE DOMAIN-CONTAINING PROTEIN"/>
    <property type="match status" value="1"/>
</dbReference>
<dbReference type="SUPFAM" id="SSF52047">
    <property type="entry name" value="RNI-like"/>
    <property type="match status" value="1"/>
</dbReference>
<dbReference type="PANTHER" id="PTHR48061">
    <property type="entry name" value="LEUCINE-RICH REPEAT RECEPTOR PROTEIN KINASE EMS1-LIKE-RELATED"/>
    <property type="match status" value="1"/>
</dbReference>
<keyword evidence="3" id="KW-0812">Transmembrane</keyword>
<dbReference type="Gene3D" id="3.80.10.10">
    <property type="entry name" value="Ribonuclease Inhibitor"/>
    <property type="match status" value="3"/>
</dbReference>
<proteinExistence type="predicted"/>
<evidence type="ECO:0000256" key="4">
    <source>
        <dbReference type="ARBA" id="ARBA00022729"/>
    </source>
</evidence>
<evidence type="ECO:0000313" key="11">
    <source>
        <dbReference type="EMBL" id="KAH7544496.1"/>
    </source>
</evidence>
<evidence type="ECO:0000256" key="2">
    <source>
        <dbReference type="ARBA" id="ARBA00022614"/>
    </source>
</evidence>
<keyword evidence="9" id="KW-0325">Glycoprotein</keyword>
<sequence>MNSNHSPASSHCDYYAVSYPRTASWKQGSDCCSWDGVTCDTFTGHVTSLDLRSSWLLGTLEVNSSLFLLHHLRNLNLACNNFQGSRVSSNFGQFPYLTHLNLSSSYFSGLVPIEISQLSKLLSVDLSNNSLKLEQPNFVKFLLNLTELRYLVLDFVDMSLVAPGSLVNLSSSLVSLSLRHNYLQGEFPSEIFHLPFLQQLTLSENTDLTGNLPMSNWSGPLRLFNLSSTRFSGKLPDTIGNLINLNVLDLSSCNFEGPVPASLWNLTRITCLVLTSNRFTGQSPTSLSNLGGLTVLYLRHNNFSGQFPDVLGNLSELKYLDLSENNFRGQLPLSAFNLTQLSSLDFSDNQLVGQFPRQVSSLSFLTKLRLFNNFLNGTIPSWLFTLASLEILGLGNNRFTGSLDQDRHWLVL</sequence>
<dbReference type="Proteomes" id="UP000827721">
    <property type="component" value="Unassembled WGS sequence"/>
</dbReference>
<accession>A0ABQ8H2R3</accession>